<keyword evidence="4" id="KW-0812">Transmembrane</keyword>
<reference evidence="5" key="1">
    <citation type="submission" date="2022-11" db="EMBL/GenBank/DDBJ databases">
        <authorList>
            <person name="Petersen C."/>
        </authorList>
    </citation>
    <scope>NUCLEOTIDE SEQUENCE</scope>
    <source>
        <strain evidence="5">IBT 34128</strain>
    </source>
</reference>
<dbReference type="Proteomes" id="UP001141434">
    <property type="component" value="Unassembled WGS sequence"/>
</dbReference>
<evidence type="ECO:0000256" key="4">
    <source>
        <dbReference type="SAM" id="Phobius"/>
    </source>
</evidence>
<keyword evidence="4" id="KW-1133">Transmembrane helix</keyword>
<dbReference type="CDD" id="cd05374">
    <property type="entry name" value="17beta-HSD-like_SDR_c"/>
    <property type="match status" value="1"/>
</dbReference>
<dbReference type="PANTHER" id="PTHR43976:SF16">
    <property type="entry name" value="SHORT-CHAIN DEHYDROGENASE_REDUCTASE FAMILY PROTEIN"/>
    <property type="match status" value="1"/>
</dbReference>
<dbReference type="RefSeq" id="XP_056516289.1">
    <property type="nucleotide sequence ID" value="XM_056651439.1"/>
</dbReference>
<evidence type="ECO:0000256" key="3">
    <source>
        <dbReference type="RuleBase" id="RU000363"/>
    </source>
</evidence>
<dbReference type="EMBL" id="JAPMSZ010000001">
    <property type="protein sequence ID" value="KAJ5115097.1"/>
    <property type="molecule type" value="Genomic_DNA"/>
</dbReference>
<dbReference type="PRINTS" id="PR00081">
    <property type="entry name" value="GDHRDH"/>
</dbReference>
<organism evidence="5 6">
    <name type="scientific">Penicillium alfredii</name>
    <dbReference type="NCBI Taxonomy" id="1506179"/>
    <lineage>
        <taxon>Eukaryota</taxon>
        <taxon>Fungi</taxon>
        <taxon>Dikarya</taxon>
        <taxon>Ascomycota</taxon>
        <taxon>Pezizomycotina</taxon>
        <taxon>Eurotiomycetes</taxon>
        <taxon>Eurotiomycetidae</taxon>
        <taxon>Eurotiales</taxon>
        <taxon>Aspergillaceae</taxon>
        <taxon>Penicillium</taxon>
    </lineage>
</organism>
<comment type="caution">
    <text evidence="5">The sequence shown here is derived from an EMBL/GenBank/DDBJ whole genome shotgun (WGS) entry which is preliminary data.</text>
</comment>
<comment type="similarity">
    <text evidence="1 3">Belongs to the short-chain dehydrogenases/reductases (SDR) family.</text>
</comment>
<dbReference type="InterPro" id="IPR002347">
    <property type="entry name" value="SDR_fam"/>
</dbReference>
<reference evidence="5" key="2">
    <citation type="journal article" date="2023" name="IMA Fungus">
        <title>Comparative genomic study of the Penicillium genus elucidates a diverse pangenome and 15 lateral gene transfer events.</title>
        <authorList>
            <person name="Petersen C."/>
            <person name="Sorensen T."/>
            <person name="Nielsen M.R."/>
            <person name="Sondergaard T.E."/>
            <person name="Sorensen J.L."/>
            <person name="Fitzpatrick D.A."/>
            <person name="Frisvad J.C."/>
            <person name="Nielsen K.L."/>
        </authorList>
    </citation>
    <scope>NUCLEOTIDE SEQUENCE</scope>
    <source>
        <strain evidence="5">IBT 34128</strain>
    </source>
</reference>
<keyword evidence="2" id="KW-0560">Oxidoreductase</keyword>
<dbReference type="InterPro" id="IPR051911">
    <property type="entry name" value="SDR_oxidoreductase"/>
</dbReference>
<proteinExistence type="inferred from homology"/>
<gene>
    <name evidence="5" type="ORF">NUU61_000856</name>
</gene>
<evidence type="ECO:0000313" key="6">
    <source>
        <dbReference type="Proteomes" id="UP001141434"/>
    </source>
</evidence>
<dbReference type="GeneID" id="81390607"/>
<evidence type="ECO:0000313" key="5">
    <source>
        <dbReference type="EMBL" id="KAJ5115097.1"/>
    </source>
</evidence>
<feature type="non-terminal residue" evidence="5">
    <location>
        <position position="1"/>
    </location>
</feature>
<dbReference type="Gene3D" id="3.40.50.720">
    <property type="entry name" value="NAD(P)-binding Rossmann-like Domain"/>
    <property type="match status" value="1"/>
</dbReference>
<dbReference type="GO" id="GO:0016491">
    <property type="term" value="F:oxidoreductase activity"/>
    <property type="evidence" value="ECO:0007669"/>
    <property type="project" value="UniProtKB-KW"/>
</dbReference>
<name>A0A9W9KRB1_9EURO</name>
<accession>A0A9W9KRB1</accession>
<dbReference type="InterPro" id="IPR036291">
    <property type="entry name" value="NAD(P)-bd_dom_sf"/>
</dbReference>
<dbReference type="Pfam" id="PF00106">
    <property type="entry name" value="adh_short"/>
    <property type="match status" value="1"/>
</dbReference>
<dbReference type="AlphaFoldDB" id="A0A9W9KRB1"/>
<dbReference type="PRINTS" id="PR00080">
    <property type="entry name" value="SDRFAMILY"/>
</dbReference>
<keyword evidence="4" id="KW-0472">Membrane</keyword>
<dbReference type="OrthoDB" id="1274115at2759"/>
<dbReference type="SUPFAM" id="SSF51735">
    <property type="entry name" value="NAD(P)-binding Rossmann-fold domains"/>
    <property type="match status" value="1"/>
</dbReference>
<sequence>LDTESVWFGVSPFQPWPAYNPFLFPFFFFFLTELVTGCSSGLGRSFAKTIYNAGHRIVATARNVESLSYLPDEPSVLKLCIDVTSDKAIAAAIAITVEKFGRIDVVINNAGYGLIGDMEAISEAEARQQLETNFWGPVHVTCQALRVFREVNPPGQGGTIVQVSSMGGWLTAPGHSFYHASKFALEGFTESVAKEMDPDWNIKFLIVAPGGVRTNFAGPSLKLTPRHPVYDTPTSVLSQVIKYITNPAIQTTWSDPDICAQVLFDCVIKRHQRPLPMRLFMGAETIPLIRDDVAKTLEEVDAWEEETTRCSPMGGAQLASF</sequence>
<feature type="transmembrane region" description="Helical" evidence="4">
    <location>
        <begin position="22"/>
        <end position="42"/>
    </location>
</feature>
<evidence type="ECO:0000256" key="1">
    <source>
        <dbReference type="ARBA" id="ARBA00006484"/>
    </source>
</evidence>
<protein>
    <submittedName>
        <fullName evidence="5">NAD(P)-binding protein</fullName>
    </submittedName>
</protein>
<keyword evidence="6" id="KW-1185">Reference proteome</keyword>
<evidence type="ECO:0000256" key="2">
    <source>
        <dbReference type="ARBA" id="ARBA00023002"/>
    </source>
</evidence>
<dbReference type="PANTHER" id="PTHR43976">
    <property type="entry name" value="SHORT CHAIN DEHYDROGENASE"/>
    <property type="match status" value="1"/>
</dbReference>